<keyword evidence="7" id="KW-1185">Reference proteome</keyword>
<keyword evidence="1" id="KW-0805">Transcription regulation</keyword>
<evidence type="ECO:0000259" key="5">
    <source>
        <dbReference type="PROSITE" id="PS51294"/>
    </source>
</evidence>
<feature type="compositionally biased region" description="Gly residues" evidence="4">
    <location>
        <begin position="193"/>
        <end position="207"/>
    </location>
</feature>
<accession>A0A9D4ZI98</accession>
<dbReference type="InterPro" id="IPR017930">
    <property type="entry name" value="Myb_dom"/>
</dbReference>
<protein>
    <recommendedName>
        <fullName evidence="5">HTH myb-type domain-containing protein</fullName>
    </recommendedName>
</protein>
<proteinExistence type="predicted"/>
<dbReference type="InterPro" id="IPR044841">
    <property type="entry name" value="LUX/BOA-like"/>
</dbReference>
<evidence type="ECO:0000313" key="7">
    <source>
        <dbReference type="Proteomes" id="UP000886520"/>
    </source>
</evidence>
<gene>
    <name evidence="6" type="ORF">GOP47_0012048</name>
</gene>
<organism evidence="6 7">
    <name type="scientific">Adiantum capillus-veneris</name>
    <name type="common">Maidenhair fern</name>
    <dbReference type="NCBI Taxonomy" id="13818"/>
    <lineage>
        <taxon>Eukaryota</taxon>
        <taxon>Viridiplantae</taxon>
        <taxon>Streptophyta</taxon>
        <taxon>Embryophyta</taxon>
        <taxon>Tracheophyta</taxon>
        <taxon>Polypodiopsida</taxon>
        <taxon>Polypodiidae</taxon>
        <taxon>Polypodiales</taxon>
        <taxon>Pteridineae</taxon>
        <taxon>Pteridaceae</taxon>
        <taxon>Vittarioideae</taxon>
        <taxon>Adiantum</taxon>
    </lineage>
</organism>
<feature type="region of interest" description="Disordered" evidence="4">
    <location>
        <begin position="1"/>
        <end position="26"/>
    </location>
</feature>
<reference evidence="6" key="1">
    <citation type="submission" date="2021-01" db="EMBL/GenBank/DDBJ databases">
        <title>Adiantum capillus-veneris genome.</title>
        <authorList>
            <person name="Fang Y."/>
            <person name="Liao Q."/>
        </authorList>
    </citation>
    <scope>NUCLEOTIDE SEQUENCE</scope>
    <source>
        <strain evidence="6">H3</strain>
        <tissue evidence="6">Leaf</tissue>
    </source>
</reference>
<dbReference type="GO" id="GO:0005634">
    <property type="term" value="C:nucleus"/>
    <property type="evidence" value="ECO:0007669"/>
    <property type="project" value="TreeGrafter"/>
</dbReference>
<dbReference type="Pfam" id="PF00249">
    <property type="entry name" value="Myb_DNA-binding"/>
    <property type="match status" value="1"/>
</dbReference>
<dbReference type="PANTHER" id="PTHR31442">
    <property type="entry name" value="HOMEODOMAIN-LIKE SUPERFAMILY PROTEIN-RELATED"/>
    <property type="match status" value="1"/>
</dbReference>
<dbReference type="GO" id="GO:0003700">
    <property type="term" value="F:DNA-binding transcription factor activity"/>
    <property type="evidence" value="ECO:0007669"/>
    <property type="project" value="InterPro"/>
</dbReference>
<dbReference type="FunFam" id="1.10.10.60:FF:000007">
    <property type="entry name" value="Two-component response regulator"/>
    <property type="match status" value="1"/>
</dbReference>
<feature type="domain" description="HTH myb-type" evidence="5">
    <location>
        <begin position="220"/>
        <end position="271"/>
    </location>
</feature>
<sequence length="452" mass="48999">MSEDVEGARDKAEHDQHQASAAHCASTEEREHRCLQLLPMEDLVPLSQTLISPTLARLLNFNTPPPPPPNAQPGPPQRHLATAHEPFHSHYVELQQMQQLQEDDPSRGVEEDDCPKYNAEDPGRMHHILTSGSFIRDGKGDPGAPTGFKRSYANAGLSDSYGMQLSDADCPDDQVEGFGMSQLVERENSSNSGDGGTGSGGGGGAGSSGARTLKRPRLVWTPQLHKRFVDAVSHLGIKNAVPKTIMQLMNVEGLTRENVASHLQKYRLYLRRVQQGSLFSSCGNSPTKGILGGLDGHPHHHPLIGAPHMSPVGGNPDHHLFNSSEIPSTNMQVSTNHHQHGAHSLHRLPGTINHLIPQHIPSLLLQPVPGQHQLNQAMAVVKSPPQFNLTQHLDPRHYAANTVLSSSPIKKAAWPSPHTSLIDISAVHRMENHGAPAGGSSPPRRALTLFPH</sequence>
<feature type="compositionally biased region" description="Basic and acidic residues" evidence="4">
    <location>
        <begin position="104"/>
        <end position="124"/>
    </location>
</feature>
<dbReference type="OrthoDB" id="60033at2759"/>
<feature type="region of interest" description="Disordered" evidence="4">
    <location>
        <begin position="432"/>
        <end position="452"/>
    </location>
</feature>
<feature type="region of interest" description="Disordered" evidence="4">
    <location>
        <begin position="58"/>
        <end position="81"/>
    </location>
</feature>
<evidence type="ECO:0000256" key="2">
    <source>
        <dbReference type="ARBA" id="ARBA00023163"/>
    </source>
</evidence>
<dbReference type="InterPro" id="IPR006447">
    <property type="entry name" value="Myb_dom_plants"/>
</dbReference>
<name>A0A9D4ZI98_ADICA</name>
<feature type="region of interest" description="Disordered" evidence="4">
    <location>
        <begin position="98"/>
        <end position="151"/>
    </location>
</feature>
<comment type="caution">
    <text evidence="6">The sequence shown here is derived from an EMBL/GenBank/DDBJ whole genome shotgun (WGS) entry which is preliminary data.</text>
</comment>
<feature type="region of interest" description="Disordered" evidence="4">
    <location>
        <begin position="186"/>
        <end position="211"/>
    </location>
</feature>
<dbReference type="Proteomes" id="UP000886520">
    <property type="component" value="Chromosome 11"/>
</dbReference>
<feature type="compositionally biased region" description="Pro residues" evidence="4">
    <location>
        <begin position="63"/>
        <end position="76"/>
    </location>
</feature>
<evidence type="ECO:0000256" key="3">
    <source>
        <dbReference type="ARBA" id="ARBA00023242"/>
    </source>
</evidence>
<dbReference type="NCBIfam" id="TIGR01557">
    <property type="entry name" value="myb_SHAQKYF"/>
    <property type="match status" value="1"/>
</dbReference>
<feature type="compositionally biased region" description="Basic and acidic residues" evidence="4">
    <location>
        <begin position="1"/>
        <end position="17"/>
    </location>
</feature>
<evidence type="ECO:0000256" key="4">
    <source>
        <dbReference type="SAM" id="MobiDB-lite"/>
    </source>
</evidence>
<dbReference type="InterPro" id="IPR001005">
    <property type="entry name" value="SANT/Myb"/>
</dbReference>
<dbReference type="PROSITE" id="PS51294">
    <property type="entry name" value="HTH_MYB"/>
    <property type="match status" value="1"/>
</dbReference>
<dbReference type="SUPFAM" id="SSF46689">
    <property type="entry name" value="Homeodomain-like"/>
    <property type="match status" value="1"/>
</dbReference>
<keyword evidence="3" id="KW-0539">Nucleus</keyword>
<dbReference type="InterPro" id="IPR009057">
    <property type="entry name" value="Homeodomain-like_sf"/>
</dbReference>
<keyword evidence="2" id="KW-0804">Transcription</keyword>
<dbReference type="Gene3D" id="1.10.10.60">
    <property type="entry name" value="Homeodomain-like"/>
    <property type="match status" value="1"/>
</dbReference>
<dbReference type="GO" id="GO:0003677">
    <property type="term" value="F:DNA binding"/>
    <property type="evidence" value="ECO:0007669"/>
    <property type="project" value="InterPro"/>
</dbReference>
<dbReference type="AlphaFoldDB" id="A0A9D4ZI98"/>
<dbReference type="PANTHER" id="PTHR31442:SF29">
    <property type="entry name" value="HOMEODOMAIN-LIKE SUPERFAMILY PROTEIN"/>
    <property type="match status" value="1"/>
</dbReference>
<evidence type="ECO:0000256" key="1">
    <source>
        <dbReference type="ARBA" id="ARBA00023015"/>
    </source>
</evidence>
<evidence type="ECO:0000313" key="6">
    <source>
        <dbReference type="EMBL" id="KAI5074035.1"/>
    </source>
</evidence>
<dbReference type="EMBL" id="JABFUD020000011">
    <property type="protein sequence ID" value="KAI5074035.1"/>
    <property type="molecule type" value="Genomic_DNA"/>
</dbReference>